<evidence type="ECO:0000313" key="3">
    <source>
        <dbReference type="EMBL" id="KAG0254057.1"/>
    </source>
</evidence>
<accession>A0A9P6PU20</accession>
<keyword evidence="4" id="KW-1185">Reference proteome</keyword>
<feature type="compositionally biased region" description="Basic and acidic residues" evidence="1">
    <location>
        <begin position="149"/>
        <end position="166"/>
    </location>
</feature>
<feature type="compositionally biased region" description="Low complexity" evidence="1">
    <location>
        <begin position="213"/>
        <end position="232"/>
    </location>
</feature>
<evidence type="ECO:0000259" key="2">
    <source>
        <dbReference type="Pfam" id="PF09747"/>
    </source>
</evidence>
<dbReference type="Proteomes" id="UP000726737">
    <property type="component" value="Unassembled WGS sequence"/>
</dbReference>
<feature type="region of interest" description="Disordered" evidence="1">
    <location>
        <begin position="135"/>
        <end position="182"/>
    </location>
</feature>
<feature type="compositionally biased region" description="Acidic residues" evidence="1">
    <location>
        <begin position="398"/>
        <end position="415"/>
    </location>
</feature>
<dbReference type="OrthoDB" id="333176at2759"/>
<reference evidence="3" key="1">
    <citation type="journal article" date="2020" name="Fungal Divers.">
        <title>Resolving the Mortierellaceae phylogeny through synthesis of multi-gene phylogenetics and phylogenomics.</title>
        <authorList>
            <person name="Vandepol N."/>
            <person name="Liber J."/>
            <person name="Desiro A."/>
            <person name="Na H."/>
            <person name="Kennedy M."/>
            <person name="Barry K."/>
            <person name="Grigoriev I.V."/>
            <person name="Miller A.N."/>
            <person name="O'Donnell K."/>
            <person name="Stajich J.E."/>
            <person name="Bonito G."/>
        </authorList>
    </citation>
    <scope>NUCLEOTIDE SEQUENCE</scope>
    <source>
        <strain evidence="3">KOD948</strain>
    </source>
</reference>
<feature type="compositionally biased region" description="Polar residues" evidence="1">
    <location>
        <begin position="380"/>
        <end position="393"/>
    </location>
</feature>
<feature type="region of interest" description="Disordered" evidence="1">
    <location>
        <begin position="471"/>
        <end position="503"/>
    </location>
</feature>
<feature type="compositionally biased region" description="Acidic residues" evidence="1">
    <location>
        <begin position="553"/>
        <end position="562"/>
    </location>
</feature>
<feature type="compositionally biased region" description="Acidic residues" evidence="1">
    <location>
        <begin position="315"/>
        <end position="326"/>
    </location>
</feature>
<dbReference type="InterPro" id="IPR018613">
    <property type="entry name" value="Ccdc97-like"/>
</dbReference>
<feature type="compositionally biased region" description="Basic and acidic residues" evidence="1">
    <location>
        <begin position="489"/>
        <end position="503"/>
    </location>
</feature>
<proteinExistence type="predicted"/>
<gene>
    <name evidence="3" type="ORF">BG011_006001</name>
</gene>
<comment type="caution">
    <text evidence="3">The sequence shown here is derived from an EMBL/GenBank/DDBJ whole genome shotgun (WGS) entry which is preliminary data.</text>
</comment>
<sequence>MTLAPASIETILNYLDPYLDTLQTGFPTSSRPNEPSLTKDQKRQKIEAALCKDPSIFLTKWGSVILYPRPSSESSVTSALREIHANGDSAAVTETAKGILDLFSPLAADYEVNYHLTRLYQQLQQLSEHATFEVSSRHQHQHPSYSSMDIERPSPHMDIPEEERKPTPGQADMFMRSTLSQSTRRNRRLNYLLRYLAPPDATESIAAAAASASAAHNRSRARSTGSGVGTVHTGDDAHQQHHHPTLANILSISGSMSNLSFSESTYFSDAEMEARAPELYRQYIGRFMDNDDDNNDDDDGSKDDDMENGRGTGAEDADDEQDDERDGETRRAISQPTPFGKDIGLVDRILWHVDHPTQSQRNRELELQSQEQAESQQKQHSMASVMASTSVYTRRQIEEEEEFEEEFDTESEAEDSNMALEESDDRKGPLKDTDDDDVLVSISVTPPIPPDPVPGVISSALASAAISLEQPEERARFAEVENGDDLDSDDGKELDPAVAERKEDQEALRREFVLLMKQRFLDGLDRNFDYSMVDFNEDLDDLEQESHDKEDRWFDEEDEDEDARGVNLGSSSARRTSLVADSELRTRMTYDERVRVWENSAQNGSGGYDY</sequence>
<dbReference type="PANTHER" id="PTHR31840:SF1">
    <property type="entry name" value="COILED-COIL DOMAIN-CONTAINING PROTEIN 97"/>
    <property type="match status" value="1"/>
</dbReference>
<feature type="region of interest" description="Disordered" evidence="1">
    <location>
        <begin position="287"/>
        <end position="340"/>
    </location>
</feature>
<organism evidence="3 4">
    <name type="scientific">Mortierella polycephala</name>
    <dbReference type="NCBI Taxonomy" id="41804"/>
    <lineage>
        <taxon>Eukaryota</taxon>
        <taxon>Fungi</taxon>
        <taxon>Fungi incertae sedis</taxon>
        <taxon>Mucoromycota</taxon>
        <taxon>Mortierellomycotina</taxon>
        <taxon>Mortierellomycetes</taxon>
        <taxon>Mortierellales</taxon>
        <taxon>Mortierellaceae</taxon>
        <taxon>Mortierella</taxon>
    </lineage>
</organism>
<dbReference type="EMBL" id="JAAAJA010000422">
    <property type="protein sequence ID" value="KAG0254057.1"/>
    <property type="molecule type" value="Genomic_DNA"/>
</dbReference>
<feature type="region of interest" description="Disordered" evidence="1">
    <location>
        <begin position="541"/>
        <end position="577"/>
    </location>
</feature>
<evidence type="ECO:0000313" key="4">
    <source>
        <dbReference type="Proteomes" id="UP000726737"/>
    </source>
</evidence>
<feature type="region of interest" description="Disordered" evidence="1">
    <location>
        <begin position="213"/>
        <end position="242"/>
    </location>
</feature>
<dbReference type="Pfam" id="PF09747">
    <property type="entry name" value="CCD97-like_C"/>
    <property type="match status" value="1"/>
</dbReference>
<feature type="region of interest" description="Disordered" evidence="1">
    <location>
        <begin position="360"/>
        <end position="437"/>
    </location>
</feature>
<dbReference type="AlphaFoldDB" id="A0A9P6PU20"/>
<feature type="compositionally biased region" description="Acidic residues" evidence="1">
    <location>
        <begin position="290"/>
        <end position="306"/>
    </location>
</feature>
<evidence type="ECO:0000256" key="1">
    <source>
        <dbReference type="SAM" id="MobiDB-lite"/>
    </source>
</evidence>
<name>A0A9P6PU20_9FUNG</name>
<dbReference type="InterPro" id="IPR040233">
    <property type="entry name" value="CCD97-like_C"/>
</dbReference>
<feature type="compositionally biased region" description="Low complexity" evidence="1">
    <location>
        <begin position="367"/>
        <end position="379"/>
    </location>
</feature>
<protein>
    <recommendedName>
        <fullName evidence="2">CCD97-like C-terminal domain-containing protein</fullName>
    </recommendedName>
</protein>
<dbReference type="PANTHER" id="PTHR31840">
    <property type="entry name" value="COILED-COIL DOMAIN-CONTAINING PROTEIN 97"/>
    <property type="match status" value="1"/>
</dbReference>
<feature type="domain" description="CCD97-like C-terminal" evidence="2">
    <location>
        <begin position="262"/>
        <end position="557"/>
    </location>
</feature>